<dbReference type="EMBL" id="JANTYZ010000001">
    <property type="protein sequence ID" value="MCS3863816.1"/>
    <property type="molecule type" value="Genomic_DNA"/>
</dbReference>
<dbReference type="SUPFAM" id="SSF49764">
    <property type="entry name" value="HSP20-like chaperones"/>
    <property type="match status" value="1"/>
</dbReference>
<proteinExistence type="inferred from homology"/>
<gene>
    <name evidence="5" type="ORF">GGP82_000347</name>
    <name evidence="6" type="ORF">GGP99_001391</name>
</gene>
<dbReference type="PROSITE" id="PS51203">
    <property type="entry name" value="CS"/>
    <property type="match status" value="1"/>
</dbReference>
<evidence type="ECO:0000313" key="7">
    <source>
        <dbReference type="Proteomes" id="UP001155034"/>
    </source>
</evidence>
<evidence type="ECO:0000259" key="4">
    <source>
        <dbReference type="PROSITE" id="PS51203"/>
    </source>
</evidence>
<dbReference type="AlphaFoldDB" id="A0A9X2R9Z5"/>
<evidence type="ECO:0000256" key="2">
    <source>
        <dbReference type="RuleBase" id="RU003616"/>
    </source>
</evidence>
<evidence type="ECO:0000256" key="1">
    <source>
        <dbReference type="PROSITE-ProRule" id="PRU00285"/>
    </source>
</evidence>
<dbReference type="PROSITE" id="PS01031">
    <property type="entry name" value="SHSP"/>
    <property type="match status" value="1"/>
</dbReference>
<protein>
    <submittedName>
        <fullName evidence="5">HSP20 family protein</fullName>
    </submittedName>
</protein>
<dbReference type="InterPro" id="IPR007052">
    <property type="entry name" value="CS_dom"/>
</dbReference>
<dbReference type="Pfam" id="PF00011">
    <property type="entry name" value="HSP20"/>
    <property type="match status" value="1"/>
</dbReference>
<dbReference type="CDD" id="cd06464">
    <property type="entry name" value="ACD_sHsps-like"/>
    <property type="match status" value="1"/>
</dbReference>
<feature type="domain" description="SHSP" evidence="3">
    <location>
        <begin position="42"/>
        <end position="153"/>
    </location>
</feature>
<comment type="caution">
    <text evidence="5">The sequence shown here is derived from an EMBL/GenBank/DDBJ whole genome shotgun (WGS) entry which is preliminary data.</text>
</comment>
<dbReference type="InterPro" id="IPR002068">
    <property type="entry name" value="A-crystallin/Hsp20_dom"/>
</dbReference>
<evidence type="ECO:0000259" key="3">
    <source>
        <dbReference type="PROSITE" id="PS01031"/>
    </source>
</evidence>
<evidence type="ECO:0000313" key="5">
    <source>
        <dbReference type="EMBL" id="MCS3863816.1"/>
    </source>
</evidence>
<evidence type="ECO:0000313" key="6">
    <source>
        <dbReference type="EMBL" id="MCS4157431.1"/>
    </source>
</evidence>
<dbReference type="PANTHER" id="PTHR11527">
    <property type="entry name" value="HEAT-SHOCK PROTEIN 20 FAMILY MEMBER"/>
    <property type="match status" value="1"/>
</dbReference>
<dbReference type="Gene3D" id="2.60.40.790">
    <property type="match status" value="1"/>
</dbReference>
<reference evidence="5" key="1">
    <citation type="submission" date="2022-08" db="EMBL/GenBank/DDBJ databases">
        <title>Genomic Encyclopedia of Type Strains, Phase V (KMG-V): Genome sequencing to study the core and pangenomes of soil and plant-associated prokaryotes.</title>
        <authorList>
            <person name="Whitman W."/>
        </authorList>
    </citation>
    <scope>NUCLEOTIDE SEQUENCE</scope>
    <source>
        <strain evidence="5">SP2016B</strain>
        <strain evidence="6">SP3002</strain>
    </source>
</reference>
<name>A0A9X2R9Z5_9BACT</name>
<dbReference type="Proteomes" id="UP001155034">
    <property type="component" value="Unassembled WGS sequence"/>
</dbReference>
<comment type="similarity">
    <text evidence="1 2">Belongs to the small heat shock protein (HSP20) family.</text>
</comment>
<dbReference type="EMBL" id="JANTZM010000006">
    <property type="protein sequence ID" value="MCS4157431.1"/>
    <property type="molecule type" value="Genomic_DNA"/>
</dbReference>
<dbReference type="InterPro" id="IPR008978">
    <property type="entry name" value="HSP20-like_chaperone"/>
</dbReference>
<dbReference type="InterPro" id="IPR031107">
    <property type="entry name" value="Small_HSP"/>
</dbReference>
<feature type="domain" description="CS" evidence="4">
    <location>
        <begin position="47"/>
        <end position="151"/>
    </location>
</feature>
<organism evidence="5 7">
    <name type="scientific">Salinibacter ruber</name>
    <dbReference type="NCBI Taxonomy" id="146919"/>
    <lineage>
        <taxon>Bacteria</taxon>
        <taxon>Pseudomonadati</taxon>
        <taxon>Rhodothermota</taxon>
        <taxon>Rhodothermia</taxon>
        <taxon>Rhodothermales</taxon>
        <taxon>Salinibacteraceae</taxon>
        <taxon>Salinibacter</taxon>
    </lineage>
</organism>
<sequence>MDEVVLMTQMTRRTPTRTLRTLQREVDDLFDQFFGRTDDGDRGTSPAWSPSTDLVETDEDVRLHLDVPGMSADDISINLQNRTLTVSGERTSERTGEDENIVRVERAVGTFHRTFTLPDAVDADSTEATYDNGVLTIRVPKTEESTRRQIEIQ</sequence>
<dbReference type="Proteomes" id="UP001155110">
    <property type="component" value="Unassembled WGS sequence"/>
</dbReference>
<accession>A0A9X2R9Z5</accession>